<dbReference type="InterPro" id="IPR050382">
    <property type="entry name" value="MFS_Na/Anion_cotransporter"/>
</dbReference>
<dbReference type="EMBL" id="QFGA01000001">
    <property type="protein sequence ID" value="TEB07453.1"/>
    <property type="molecule type" value="Genomic_DNA"/>
</dbReference>
<proteinExistence type="predicted"/>
<protein>
    <submittedName>
        <fullName evidence="9">Putative galactarate transporter</fullName>
    </submittedName>
</protein>
<sequence length="439" mass="47571">MSSNLAALDVDAATPAKPASNYRYMAIFLIAMAITVNYIDRVNIAVATPTLMTVLGLSASQMGVLMSAFFWSYTLMMIPVGALLNKFGPKMLMFYSCLGWGLVTVMTSLVNSFGSFLAVRIGLGITEAPSYPAAPRVVSVWVPKRERTMASACFDCCARVGNAFAPPLVALIIVTWGWKASFVVSGMIAVVYSFVWLYLYKDPDEHPKVTDSELAYIRQDEVLTEEGQVVVKPIPLAKLFTYRVILQLCGGYALYMYFWTTFNSWIPAYMMNVCGLSLKSMGFAAMFPYIAGVSMELLGGFVFDRWFRRGATITAIRRTGMGVGMIGGAIALYLATHAAASSPAMAIFWLTCSMGIFSFGASNVWAIPTDVAPYGQAGGVGGVYSFVGNFGSLLGPIVTGIIVDTAFGYNGALIVMCILSALGALLYMTCKYERLEPTY</sequence>
<dbReference type="Proteomes" id="UP000298324">
    <property type="component" value="Unassembled WGS sequence"/>
</dbReference>
<feature type="transmembrane region" description="Helical" evidence="7">
    <location>
        <begin position="152"/>
        <end position="174"/>
    </location>
</feature>
<feature type="transmembrane region" description="Helical" evidence="7">
    <location>
        <begin position="379"/>
        <end position="403"/>
    </location>
</feature>
<organism evidence="9 10">
    <name type="scientific">Pelotomaculum schinkii</name>
    <dbReference type="NCBI Taxonomy" id="78350"/>
    <lineage>
        <taxon>Bacteria</taxon>
        <taxon>Bacillati</taxon>
        <taxon>Bacillota</taxon>
        <taxon>Clostridia</taxon>
        <taxon>Eubacteriales</taxon>
        <taxon>Desulfotomaculaceae</taxon>
        <taxon>Pelotomaculum</taxon>
    </lineage>
</organism>
<dbReference type="GO" id="GO:0005886">
    <property type="term" value="C:plasma membrane"/>
    <property type="evidence" value="ECO:0007669"/>
    <property type="project" value="UniProtKB-SubCell"/>
</dbReference>
<dbReference type="PIRSF" id="PIRSF002808">
    <property type="entry name" value="Hexose_phosphate_transp"/>
    <property type="match status" value="1"/>
</dbReference>
<dbReference type="SUPFAM" id="SSF103473">
    <property type="entry name" value="MFS general substrate transporter"/>
    <property type="match status" value="1"/>
</dbReference>
<feature type="transmembrane region" description="Helical" evidence="7">
    <location>
        <begin position="280"/>
        <end position="303"/>
    </location>
</feature>
<evidence type="ECO:0000256" key="5">
    <source>
        <dbReference type="ARBA" id="ARBA00022989"/>
    </source>
</evidence>
<evidence type="ECO:0000256" key="4">
    <source>
        <dbReference type="ARBA" id="ARBA00022692"/>
    </source>
</evidence>
<feature type="transmembrane region" description="Helical" evidence="7">
    <location>
        <begin position="51"/>
        <end position="73"/>
    </location>
</feature>
<dbReference type="InterPro" id="IPR036259">
    <property type="entry name" value="MFS_trans_sf"/>
</dbReference>
<keyword evidence="4 7" id="KW-0812">Transmembrane</keyword>
<evidence type="ECO:0000256" key="2">
    <source>
        <dbReference type="ARBA" id="ARBA00022448"/>
    </source>
</evidence>
<evidence type="ECO:0000313" key="10">
    <source>
        <dbReference type="Proteomes" id="UP000298324"/>
    </source>
</evidence>
<feature type="transmembrane region" description="Helical" evidence="7">
    <location>
        <begin position="22"/>
        <end position="39"/>
    </location>
</feature>
<evidence type="ECO:0000256" key="7">
    <source>
        <dbReference type="SAM" id="Phobius"/>
    </source>
</evidence>
<feature type="transmembrane region" description="Helical" evidence="7">
    <location>
        <begin position="409"/>
        <end position="430"/>
    </location>
</feature>
<dbReference type="GO" id="GO:0022857">
    <property type="term" value="F:transmembrane transporter activity"/>
    <property type="evidence" value="ECO:0007669"/>
    <property type="project" value="InterPro"/>
</dbReference>
<dbReference type="CDD" id="cd17319">
    <property type="entry name" value="MFS_ExuT_GudP_like"/>
    <property type="match status" value="1"/>
</dbReference>
<feature type="transmembrane region" description="Helical" evidence="7">
    <location>
        <begin position="240"/>
        <end position="260"/>
    </location>
</feature>
<feature type="transmembrane region" description="Helical" evidence="7">
    <location>
        <begin position="180"/>
        <end position="199"/>
    </location>
</feature>
<evidence type="ECO:0000259" key="8">
    <source>
        <dbReference type="PROSITE" id="PS50850"/>
    </source>
</evidence>
<dbReference type="PANTHER" id="PTHR11662">
    <property type="entry name" value="SOLUTE CARRIER FAMILY 17"/>
    <property type="match status" value="1"/>
</dbReference>
<feature type="transmembrane region" description="Helical" evidence="7">
    <location>
        <begin position="93"/>
        <end position="119"/>
    </location>
</feature>
<keyword evidence="2" id="KW-0813">Transport</keyword>
<reference evidence="9 10" key="1">
    <citation type="journal article" date="2018" name="Environ. Microbiol.">
        <title>Novel energy conservation strategies and behaviour of Pelotomaculum schinkii driving syntrophic propionate catabolism.</title>
        <authorList>
            <person name="Hidalgo-Ahumada C.A.P."/>
            <person name="Nobu M.K."/>
            <person name="Narihiro T."/>
            <person name="Tamaki H."/>
            <person name="Liu W.T."/>
            <person name="Kamagata Y."/>
            <person name="Stams A.J.M."/>
            <person name="Imachi H."/>
            <person name="Sousa D.Z."/>
        </authorList>
    </citation>
    <scope>NUCLEOTIDE SEQUENCE [LARGE SCALE GENOMIC DNA]</scope>
    <source>
        <strain evidence="9 10">HH</strain>
    </source>
</reference>
<dbReference type="InterPro" id="IPR020846">
    <property type="entry name" value="MFS_dom"/>
</dbReference>
<evidence type="ECO:0000256" key="3">
    <source>
        <dbReference type="ARBA" id="ARBA00022475"/>
    </source>
</evidence>
<feature type="transmembrane region" description="Helical" evidence="7">
    <location>
        <begin position="315"/>
        <end position="335"/>
    </location>
</feature>
<dbReference type="Pfam" id="PF07690">
    <property type="entry name" value="MFS_1"/>
    <property type="match status" value="2"/>
</dbReference>
<dbReference type="InterPro" id="IPR000849">
    <property type="entry name" value="Sugar_P_transporter"/>
</dbReference>
<comment type="caution">
    <text evidence="9">The sequence shown here is derived from an EMBL/GenBank/DDBJ whole genome shotgun (WGS) entry which is preliminary data.</text>
</comment>
<keyword evidence="10" id="KW-1185">Reference proteome</keyword>
<dbReference type="RefSeq" id="WP_190239345.1">
    <property type="nucleotide sequence ID" value="NZ_QFGA01000001.1"/>
</dbReference>
<name>A0A4Y7RF91_9FIRM</name>
<gene>
    <name evidence="9" type="primary">garP</name>
    <name evidence="9" type="ORF">Psch_01007</name>
</gene>
<keyword evidence="6 7" id="KW-0472">Membrane</keyword>
<evidence type="ECO:0000313" key="9">
    <source>
        <dbReference type="EMBL" id="TEB07453.1"/>
    </source>
</evidence>
<dbReference type="PANTHER" id="PTHR11662:SF399">
    <property type="entry name" value="FI19708P1-RELATED"/>
    <property type="match status" value="1"/>
</dbReference>
<feature type="transmembrane region" description="Helical" evidence="7">
    <location>
        <begin position="347"/>
        <end position="367"/>
    </location>
</feature>
<comment type="subcellular location">
    <subcellularLocation>
        <location evidence="1">Cell membrane</location>
        <topology evidence="1">Multi-pass membrane protein</topology>
    </subcellularLocation>
</comment>
<dbReference type="InterPro" id="IPR011701">
    <property type="entry name" value="MFS"/>
</dbReference>
<evidence type="ECO:0000256" key="6">
    <source>
        <dbReference type="ARBA" id="ARBA00023136"/>
    </source>
</evidence>
<dbReference type="Gene3D" id="1.20.1250.20">
    <property type="entry name" value="MFS general substrate transporter like domains"/>
    <property type="match status" value="2"/>
</dbReference>
<dbReference type="AlphaFoldDB" id="A0A4Y7RF91"/>
<keyword evidence="5 7" id="KW-1133">Transmembrane helix</keyword>
<feature type="domain" description="Major facilitator superfamily (MFS) profile" evidence="8">
    <location>
        <begin position="26"/>
        <end position="435"/>
    </location>
</feature>
<keyword evidence="3" id="KW-1003">Cell membrane</keyword>
<dbReference type="PROSITE" id="PS50850">
    <property type="entry name" value="MFS"/>
    <property type="match status" value="1"/>
</dbReference>
<evidence type="ECO:0000256" key="1">
    <source>
        <dbReference type="ARBA" id="ARBA00004651"/>
    </source>
</evidence>
<accession>A0A4Y7RF91</accession>